<dbReference type="AlphaFoldDB" id="A0A1F5FHP4"/>
<comment type="subunit">
    <text evidence="4">Part of the 50S ribosomal subunit.</text>
</comment>
<gene>
    <name evidence="4" type="primary">rplM</name>
    <name evidence="5" type="ORF">A2368_00920</name>
</gene>
<dbReference type="GO" id="GO:0005840">
    <property type="term" value="C:ribosome"/>
    <property type="evidence" value="ECO:0007669"/>
    <property type="project" value="UniProtKB-KW"/>
</dbReference>
<comment type="caution">
    <text evidence="5">The sequence shown here is derived from an EMBL/GenBank/DDBJ whole genome shotgun (WGS) entry which is preliminary data.</text>
</comment>
<dbReference type="InterPro" id="IPR036899">
    <property type="entry name" value="Ribosomal_uL13_sf"/>
</dbReference>
<dbReference type="PANTHER" id="PTHR11545:SF2">
    <property type="entry name" value="LARGE RIBOSOMAL SUBUNIT PROTEIN UL13M"/>
    <property type="match status" value="1"/>
</dbReference>
<keyword evidence="3 4" id="KW-0687">Ribonucleoprotein</keyword>
<comment type="function">
    <text evidence="4">This protein is one of the early assembly proteins of the 50S ribosomal subunit, although it is not seen to bind rRNA by itself. It is important during the early stages of 50S assembly.</text>
</comment>
<proteinExistence type="inferred from homology"/>
<dbReference type="Gene3D" id="3.90.1180.10">
    <property type="entry name" value="Ribosomal protein L13"/>
    <property type="match status" value="1"/>
</dbReference>
<keyword evidence="2 4" id="KW-0689">Ribosomal protein</keyword>
<evidence type="ECO:0000256" key="2">
    <source>
        <dbReference type="ARBA" id="ARBA00022980"/>
    </source>
</evidence>
<name>A0A1F5FHP4_9BACT</name>
<dbReference type="GO" id="GO:0006412">
    <property type="term" value="P:translation"/>
    <property type="evidence" value="ECO:0007669"/>
    <property type="project" value="UniProtKB-UniRule"/>
</dbReference>
<dbReference type="InterPro" id="IPR005822">
    <property type="entry name" value="Ribosomal_uL13"/>
</dbReference>
<dbReference type="SUPFAM" id="SSF52161">
    <property type="entry name" value="Ribosomal protein L13"/>
    <property type="match status" value="1"/>
</dbReference>
<evidence type="ECO:0000313" key="6">
    <source>
        <dbReference type="Proteomes" id="UP000176682"/>
    </source>
</evidence>
<dbReference type="PANTHER" id="PTHR11545">
    <property type="entry name" value="RIBOSOMAL PROTEIN L13"/>
    <property type="match status" value="1"/>
</dbReference>
<accession>A0A1F5FHP4</accession>
<dbReference type="GO" id="GO:0017148">
    <property type="term" value="P:negative regulation of translation"/>
    <property type="evidence" value="ECO:0007669"/>
    <property type="project" value="TreeGrafter"/>
</dbReference>
<dbReference type="Proteomes" id="UP000176682">
    <property type="component" value="Unassembled WGS sequence"/>
</dbReference>
<organism evidence="5 6">
    <name type="scientific">Candidatus Collierbacteria bacterium RIFOXYB1_FULL_49_13</name>
    <dbReference type="NCBI Taxonomy" id="1817728"/>
    <lineage>
        <taxon>Bacteria</taxon>
        <taxon>Candidatus Collieribacteriota</taxon>
    </lineage>
</organism>
<comment type="similarity">
    <text evidence="1 4">Belongs to the universal ribosomal protein uL13 family.</text>
</comment>
<evidence type="ECO:0000256" key="3">
    <source>
        <dbReference type="ARBA" id="ARBA00023274"/>
    </source>
</evidence>
<dbReference type="PIRSF" id="PIRSF002181">
    <property type="entry name" value="Ribosomal_L13"/>
    <property type="match status" value="1"/>
</dbReference>
<evidence type="ECO:0000256" key="4">
    <source>
        <dbReference type="HAMAP-Rule" id="MF_01366"/>
    </source>
</evidence>
<sequence>MNTVSLKASQINRRWHLIDLDGQILGRTATKAAGLLIGKHKPEYTSHIDSGDYVVVINTDKLKVTGKKLAQKTYYRHSGYPGNLKAQTLEEKMAQDSTKVFQKAVKGMLPKNKLQAPRMARMKIFKEATHPYADKFNQK</sequence>
<protein>
    <recommendedName>
        <fullName evidence="4">Large ribosomal subunit protein uL13</fullName>
    </recommendedName>
</protein>
<dbReference type="GO" id="GO:0003735">
    <property type="term" value="F:structural constituent of ribosome"/>
    <property type="evidence" value="ECO:0007669"/>
    <property type="project" value="InterPro"/>
</dbReference>
<dbReference type="InterPro" id="IPR005823">
    <property type="entry name" value="Ribosomal_uL13_bac-type"/>
</dbReference>
<reference evidence="5 6" key="1">
    <citation type="journal article" date="2016" name="Nat. Commun.">
        <title>Thousands of microbial genomes shed light on interconnected biogeochemical processes in an aquifer system.</title>
        <authorList>
            <person name="Anantharaman K."/>
            <person name="Brown C.T."/>
            <person name="Hug L.A."/>
            <person name="Sharon I."/>
            <person name="Castelle C.J."/>
            <person name="Probst A.J."/>
            <person name="Thomas B.C."/>
            <person name="Singh A."/>
            <person name="Wilkins M.J."/>
            <person name="Karaoz U."/>
            <person name="Brodie E.L."/>
            <person name="Williams K.H."/>
            <person name="Hubbard S.S."/>
            <person name="Banfield J.F."/>
        </authorList>
    </citation>
    <scope>NUCLEOTIDE SEQUENCE [LARGE SCALE GENOMIC DNA]</scope>
</reference>
<dbReference type="Pfam" id="PF00572">
    <property type="entry name" value="Ribosomal_L13"/>
    <property type="match status" value="1"/>
</dbReference>
<dbReference type="HAMAP" id="MF_01366">
    <property type="entry name" value="Ribosomal_uL13"/>
    <property type="match status" value="1"/>
</dbReference>
<dbReference type="GO" id="GO:0003729">
    <property type="term" value="F:mRNA binding"/>
    <property type="evidence" value="ECO:0007669"/>
    <property type="project" value="TreeGrafter"/>
</dbReference>
<dbReference type="EMBL" id="MFAM01000026">
    <property type="protein sequence ID" value="OGD79111.1"/>
    <property type="molecule type" value="Genomic_DNA"/>
</dbReference>
<dbReference type="NCBIfam" id="TIGR01066">
    <property type="entry name" value="rplM_bact"/>
    <property type="match status" value="1"/>
</dbReference>
<dbReference type="CDD" id="cd00392">
    <property type="entry name" value="Ribosomal_L13"/>
    <property type="match status" value="1"/>
</dbReference>
<evidence type="ECO:0000256" key="1">
    <source>
        <dbReference type="ARBA" id="ARBA00006227"/>
    </source>
</evidence>
<dbReference type="GO" id="GO:1990904">
    <property type="term" value="C:ribonucleoprotein complex"/>
    <property type="evidence" value="ECO:0007669"/>
    <property type="project" value="UniProtKB-KW"/>
</dbReference>
<evidence type="ECO:0000313" key="5">
    <source>
        <dbReference type="EMBL" id="OGD79111.1"/>
    </source>
</evidence>